<dbReference type="Pfam" id="PF01839">
    <property type="entry name" value="FG-GAP"/>
    <property type="match status" value="3"/>
</dbReference>
<dbReference type="SMART" id="SM00191">
    <property type="entry name" value="Int_alpha"/>
    <property type="match status" value="3"/>
</dbReference>
<dbReference type="GO" id="GO:0007229">
    <property type="term" value="P:integrin-mediated signaling pathway"/>
    <property type="evidence" value="ECO:0007669"/>
    <property type="project" value="UniProtKB-KW"/>
</dbReference>
<evidence type="ECO:0000256" key="2">
    <source>
        <dbReference type="ARBA" id="ARBA00022737"/>
    </source>
</evidence>
<evidence type="ECO:0000256" key="3">
    <source>
        <dbReference type="ARBA" id="ARBA00022801"/>
    </source>
</evidence>
<dbReference type="SUPFAM" id="SSF69318">
    <property type="entry name" value="Integrin alpha N-terminal domain"/>
    <property type="match status" value="1"/>
</dbReference>
<protein>
    <submittedName>
        <fullName evidence="5">Integrin alpha</fullName>
    </submittedName>
</protein>
<evidence type="ECO:0000256" key="1">
    <source>
        <dbReference type="ARBA" id="ARBA00022729"/>
    </source>
</evidence>
<dbReference type="RefSeq" id="WP_226615253.1">
    <property type="nucleotide sequence ID" value="NZ_JAJAQI010000168.1"/>
</dbReference>
<dbReference type="PROSITE" id="PS51470">
    <property type="entry name" value="FG_GAP"/>
    <property type="match status" value="3"/>
</dbReference>
<dbReference type="EMBL" id="JAJAQI010000168">
    <property type="protein sequence ID" value="MCB4825613.1"/>
    <property type="molecule type" value="Genomic_DNA"/>
</dbReference>
<proteinExistence type="predicted"/>
<dbReference type="PANTHER" id="PTHR23221">
    <property type="entry name" value="GLYCOSYLPHOSPHATIDYLINOSITOL PHOSPHOLIPASE D"/>
    <property type="match status" value="1"/>
</dbReference>
<keyword evidence="5" id="KW-0401">Integrin</keyword>
<comment type="caution">
    <text evidence="5">The sequence shown here is derived from an EMBL/GenBank/DDBJ whole genome shotgun (WGS) entry which is preliminary data.</text>
</comment>
<keyword evidence="6" id="KW-1185">Reference proteome</keyword>
<evidence type="ECO:0000313" key="5">
    <source>
        <dbReference type="EMBL" id="MCB4825613.1"/>
    </source>
</evidence>
<accession>A0A9X1ILJ3</accession>
<keyword evidence="3" id="KW-0378">Hydrolase</keyword>
<dbReference type="InterPro" id="IPR013519">
    <property type="entry name" value="Int_alpha_beta-p"/>
</dbReference>
<evidence type="ECO:0000313" key="6">
    <source>
        <dbReference type="Proteomes" id="UP001139311"/>
    </source>
</evidence>
<keyword evidence="1" id="KW-0732">Signal</keyword>
<dbReference type="PANTHER" id="PTHR23221:SF7">
    <property type="entry name" value="PHOSPHATIDYLINOSITOL-GLYCAN-SPECIFIC PHOSPHOLIPASE D"/>
    <property type="match status" value="1"/>
</dbReference>
<sequence length="279" mass="26882">MNGDGRSEILLGHSHFGGAAGEGAAYVVWGKADGVPVDLTAVAAGQGGFRILGEASFDEAGYSVAAINDLNGDGLPEILVGATANSAAGVGAGVAYVVWGKADGAPVSLGEVAAGRGGFKILGETRGMPDSSGAGFPVTAIGDLNGDGRDEILIGAPSDPDGQQRGAAYVVWGKADGAPVDLGEVAAGRGGFKILGEAAGDALGGSGLSYSLAAVGDLNGDDLPEILVGAHGNDAGGRDAGAAYVVWGKADGAAVDLGKVAVGNGGVKIVGEDVGDLAG</sequence>
<dbReference type="Gene3D" id="2.130.10.130">
    <property type="entry name" value="Integrin alpha, N-terminal"/>
    <property type="match status" value="2"/>
</dbReference>
<keyword evidence="2" id="KW-0677">Repeat</keyword>
<evidence type="ECO:0000256" key="4">
    <source>
        <dbReference type="ARBA" id="ARBA00023180"/>
    </source>
</evidence>
<keyword evidence="4" id="KW-0325">Glycoprotein</keyword>
<dbReference type="InterPro" id="IPR028994">
    <property type="entry name" value="Integrin_alpha_N"/>
</dbReference>
<feature type="non-terminal residue" evidence="5">
    <location>
        <position position="279"/>
    </location>
</feature>
<dbReference type="InterPro" id="IPR013517">
    <property type="entry name" value="FG-GAP"/>
</dbReference>
<organism evidence="5 6">
    <name type="scientific">Roseicella aerolata</name>
    <dbReference type="NCBI Taxonomy" id="2883479"/>
    <lineage>
        <taxon>Bacteria</taxon>
        <taxon>Pseudomonadati</taxon>
        <taxon>Pseudomonadota</taxon>
        <taxon>Alphaproteobacteria</taxon>
        <taxon>Acetobacterales</taxon>
        <taxon>Roseomonadaceae</taxon>
        <taxon>Roseicella</taxon>
    </lineage>
</organism>
<gene>
    <name evidence="5" type="ORF">LHA35_28375</name>
</gene>
<name>A0A9X1ILJ3_9PROT</name>
<dbReference type="Proteomes" id="UP001139311">
    <property type="component" value="Unassembled WGS sequence"/>
</dbReference>
<dbReference type="GO" id="GO:0016787">
    <property type="term" value="F:hydrolase activity"/>
    <property type="evidence" value="ECO:0007669"/>
    <property type="project" value="UniProtKB-KW"/>
</dbReference>
<dbReference type="AlphaFoldDB" id="A0A9X1ILJ3"/>
<reference evidence="5" key="1">
    <citation type="submission" date="2021-10" db="EMBL/GenBank/DDBJ databases">
        <title>Roseicella aerolatum sp. nov., isolated from aerosols of e-waste dismantling site.</title>
        <authorList>
            <person name="Qin T."/>
        </authorList>
    </citation>
    <scope>NUCLEOTIDE SEQUENCE</scope>
    <source>
        <strain evidence="5">GB24</strain>
    </source>
</reference>